<gene>
    <name evidence="2" type="ORF">QUW02_06625</name>
</gene>
<sequence>MEEKGTWKRVKSTIHRWYVAFLRSLGLRKKASDENGHTDNPPDSPDAPPVPVPDVPPSSPEEHPENGISADIICKRLEHLSKKRLFSVRKNGNRAEWKVRPANFVDAYLFLLGIPRVEVSWLTTRRIGDKTVISVSFQDGGKIELINKKILSEKKLFLRLTKGKECLLTIYFINS</sequence>
<evidence type="ECO:0000256" key="1">
    <source>
        <dbReference type="SAM" id="MobiDB-lite"/>
    </source>
</evidence>
<organism evidence="2 3">
    <name type="scientific">Bacteroides eggerthii</name>
    <dbReference type="NCBI Taxonomy" id="28111"/>
    <lineage>
        <taxon>Bacteria</taxon>
        <taxon>Pseudomonadati</taxon>
        <taxon>Bacteroidota</taxon>
        <taxon>Bacteroidia</taxon>
        <taxon>Bacteroidales</taxon>
        <taxon>Bacteroidaceae</taxon>
        <taxon>Bacteroides</taxon>
    </lineage>
</organism>
<protein>
    <submittedName>
        <fullName evidence="2">Uncharacterized protein</fullName>
    </submittedName>
</protein>
<accession>A0ABT7U506</accession>
<dbReference type="Proteomes" id="UP001228403">
    <property type="component" value="Unassembled WGS sequence"/>
</dbReference>
<dbReference type="EMBL" id="JAUDCF010000011">
    <property type="protein sequence ID" value="MDM8145599.1"/>
    <property type="molecule type" value="Genomic_DNA"/>
</dbReference>
<feature type="region of interest" description="Disordered" evidence="1">
    <location>
        <begin position="30"/>
        <end position="66"/>
    </location>
</feature>
<proteinExistence type="predicted"/>
<reference evidence="3" key="1">
    <citation type="submission" date="2023-07" db="EMBL/GenBank/DDBJ databases">
        <title>Identification and characterization of horizontal gene transfer across gut microbiota members of farm animals based on homology search.</title>
        <authorList>
            <person name="Schwarzerova J."/>
            <person name="Nykrynova M."/>
            <person name="Jureckova K."/>
            <person name="Cejkova D."/>
            <person name="Rychlik I."/>
        </authorList>
    </citation>
    <scope>NUCLEOTIDE SEQUENCE [LARGE SCALE GENOMIC DNA]</scope>
    <source>
        <strain evidence="3">ET4</strain>
    </source>
</reference>
<name>A0ABT7U506_9BACE</name>
<keyword evidence="3" id="KW-1185">Reference proteome</keyword>
<evidence type="ECO:0000313" key="3">
    <source>
        <dbReference type="Proteomes" id="UP001228403"/>
    </source>
</evidence>
<feature type="compositionally biased region" description="Pro residues" evidence="1">
    <location>
        <begin position="42"/>
        <end position="59"/>
    </location>
</feature>
<comment type="caution">
    <text evidence="2">The sequence shown here is derived from an EMBL/GenBank/DDBJ whole genome shotgun (WGS) entry which is preliminary data.</text>
</comment>
<evidence type="ECO:0000313" key="2">
    <source>
        <dbReference type="EMBL" id="MDM8145599.1"/>
    </source>
</evidence>